<evidence type="ECO:0000313" key="2">
    <source>
        <dbReference type="Proteomes" id="UP000190074"/>
    </source>
</evidence>
<sequence length="149" mass="15990">MRVLAAVLRVLAAVLLCAMFFAWGGMHGIDTPRAVADTSSTAATEVPPDSSWSDFEDDPRIVDSHPVTFQTWSRTPSGDAVLVYFTTDTPQCHGVHATVRETDDAIEIALRGGTPPDAVGKMCTMIAVRGSLLVPLENPLAERRVLSVV</sequence>
<proteinExistence type="predicted"/>
<organism evidence="1 2">
    <name type="scientific">Mycobacteroides abscessus subsp. massiliense</name>
    <dbReference type="NCBI Taxonomy" id="1962118"/>
    <lineage>
        <taxon>Bacteria</taxon>
        <taxon>Bacillati</taxon>
        <taxon>Actinomycetota</taxon>
        <taxon>Actinomycetes</taxon>
        <taxon>Mycobacteriales</taxon>
        <taxon>Mycobacteriaceae</taxon>
        <taxon>Mycobacteroides</taxon>
        <taxon>Mycobacteroides abscessus</taxon>
    </lineage>
</organism>
<protein>
    <submittedName>
        <fullName evidence="1">Uncharacterized protein</fullName>
    </submittedName>
</protein>
<dbReference type="RefSeq" id="WP_029643281.1">
    <property type="nucleotide sequence ID" value="NZ_CP021122.1"/>
</dbReference>
<accession>A0A1U0W011</accession>
<dbReference type="Proteomes" id="UP000190074">
    <property type="component" value="Unassembled WGS sequence"/>
</dbReference>
<dbReference type="AlphaFoldDB" id="A0A1U0W011"/>
<name>A0A1U0W011_9MYCO</name>
<dbReference type="EMBL" id="FVGW01000003">
    <property type="protein sequence ID" value="SKL90724.1"/>
    <property type="molecule type" value="Genomic_DNA"/>
</dbReference>
<gene>
    <name evidence="1" type="ORF">SAMEA2259716_01981</name>
</gene>
<reference evidence="1 2" key="1">
    <citation type="submission" date="2016-11" db="EMBL/GenBank/DDBJ databases">
        <authorList>
            <consortium name="Pathogen Informatics"/>
        </authorList>
    </citation>
    <scope>NUCLEOTIDE SEQUENCE [LARGE SCALE GENOMIC DNA]</scope>
    <source>
        <strain evidence="1 2">911</strain>
    </source>
</reference>
<evidence type="ECO:0000313" key="1">
    <source>
        <dbReference type="EMBL" id="SKL90724.1"/>
    </source>
</evidence>